<feature type="transmembrane region" description="Helical" evidence="6">
    <location>
        <begin position="125"/>
        <end position="144"/>
    </location>
</feature>
<dbReference type="PANTHER" id="PTHR46797">
    <property type="entry name" value="HTH-TYPE TRANSCRIPTIONAL REGULATOR"/>
    <property type="match status" value="1"/>
</dbReference>
<evidence type="ECO:0000313" key="8">
    <source>
        <dbReference type="EMBL" id="GET31553.1"/>
    </source>
</evidence>
<dbReference type="AlphaFoldDB" id="A0A5M4AV78"/>
<reference evidence="8 9" key="1">
    <citation type="submission" date="2019-10" db="EMBL/GenBank/DDBJ databases">
        <title>Prolixibacter strains distinguished by the presence of nitrate reductase genes were adept at nitrate-dependent anaerobic corrosion of metallic iron and carbon steel.</title>
        <authorList>
            <person name="Iino T."/>
            <person name="Shono N."/>
            <person name="Ito K."/>
            <person name="Nakamura R."/>
            <person name="Sueoka K."/>
            <person name="Harayama S."/>
            <person name="Ohkuma M."/>
        </authorList>
    </citation>
    <scope>NUCLEOTIDE SEQUENCE [LARGE SCALE GENOMIC DNA]</scope>
    <source>
        <strain evidence="8 9">JCM 13498</strain>
    </source>
</reference>
<dbReference type="InterPro" id="IPR050807">
    <property type="entry name" value="TransReg_Diox_bact_type"/>
</dbReference>
<evidence type="ECO:0000256" key="2">
    <source>
        <dbReference type="ARBA" id="ARBA00022692"/>
    </source>
</evidence>
<dbReference type="GO" id="GO:0005829">
    <property type="term" value="C:cytosol"/>
    <property type="evidence" value="ECO:0007669"/>
    <property type="project" value="TreeGrafter"/>
</dbReference>
<dbReference type="InterPro" id="IPR001387">
    <property type="entry name" value="Cro/C1-type_HTH"/>
</dbReference>
<dbReference type="Gene3D" id="1.10.260.40">
    <property type="entry name" value="lambda repressor-like DNA-binding domains"/>
    <property type="match status" value="1"/>
</dbReference>
<protein>
    <recommendedName>
        <fullName evidence="7">HTH cro/C1-type domain-containing protein</fullName>
    </recommendedName>
</protein>
<evidence type="ECO:0000256" key="4">
    <source>
        <dbReference type="ARBA" id="ARBA00023125"/>
    </source>
</evidence>
<dbReference type="PANTHER" id="PTHR46797:SF1">
    <property type="entry name" value="METHYLPHOSPHONATE SYNTHASE"/>
    <property type="match status" value="1"/>
</dbReference>
<keyword evidence="9" id="KW-1185">Reference proteome</keyword>
<dbReference type="Pfam" id="PF09685">
    <property type="entry name" value="MamF_MmsF"/>
    <property type="match status" value="1"/>
</dbReference>
<evidence type="ECO:0000256" key="6">
    <source>
        <dbReference type="SAM" id="Phobius"/>
    </source>
</evidence>
<comment type="subcellular location">
    <subcellularLocation>
        <location evidence="1">Membrane</location>
        <topology evidence="1">Multi-pass membrane protein</topology>
    </subcellularLocation>
</comment>
<comment type="caution">
    <text evidence="8">The sequence shown here is derived from an EMBL/GenBank/DDBJ whole genome shotgun (WGS) entry which is preliminary data.</text>
</comment>
<dbReference type="InterPro" id="IPR019109">
    <property type="entry name" value="MamF_MmsF"/>
</dbReference>
<proteinExistence type="predicted"/>
<dbReference type="SUPFAM" id="SSF47413">
    <property type="entry name" value="lambda repressor-like DNA-binding domains"/>
    <property type="match status" value="1"/>
</dbReference>
<dbReference type="SMART" id="SM00530">
    <property type="entry name" value="HTH_XRE"/>
    <property type="match status" value="1"/>
</dbReference>
<accession>A0A5M4AV78</accession>
<keyword evidence="4" id="KW-0238">DNA-binding</keyword>
<evidence type="ECO:0000256" key="5">
    <source>
        <dbReference type="ARBA" id="ARBA00023136"/>
    </source>
</evidence>
<sequence>MKMKNMNLSERVKEIRMKSGLSQEVLADETGLSLRTIQRIESGQTEPRGDTLKKLANTLKVTPDEIIDWEEQTDKSFLSALNASSLGFILFPLLGIVIPLFLWIFKKGKIAGLKNLIREILNFQITWTLLLVLAFVTFTGITIYRFTKAQDMSPALMINPTIKYVVYGFLYAYNFILVIINSIRIKEEKEARYQPKIRFIR</sequence>
<gene>
    <name evidence="8" type="ORF">PbJCM13498_04160</name>
</gene>
<dbReference type="Proteomes" id="UP000391834">
    <property type="component" value="Unassembled WGS sequence"/>
</dbReference>
<keyword evidence="2 6" id="KW-0812">Transmembrane</keyword>
<name>A0A5M4AV78_9BACT</name>
<dbReference type="InterPro" id="IPR010982">
    <property type="entry name" value="Lambda_DNA-bd_dom_sf"/>
</dbReference>
<feature type="domain" description="HTH cro/C1-type" evidence="7">
    <location>
        <begin position="12"/>
        <end position="66"/>
    </location>
</feature>
<dbReference type="PROSITE" id="PS50943">
    <property type="entry name" value="HTH_CROC1"/>
    <property type="match status" value="1"/>
</dbReference>
<evidence type="ECO:0000259" key="7">
    <source>
        <dbReference type="PROSITE" id="PS50943"/>
    </source>
</evidence>
<evidence type="ECO:0000256" key="3">
    <source>
        <dbReference type="ARBA" id="ARBA00022989"/>
    </source>
</evidence>
<feature type="transmembrane region" description="Helical" evidence="6">
    <location>
        <begin position="86"/>
        <end position="105"/>
    </location>
</feature>
<evidence type="ECO:0000256" key="1">
    <source>
        <dbReference type="ARBA" id="ARBA00004141"/>
    </source>
</evidence>
<dbReference type="Pfam" id="PF01381">
    <property type="entry name" value="HTH_3"/>
    <property type="match status" value="1"/>
</dbReference>
<feature type="transmembrane region" description="Helical" evidence="6">
    <location>
        <begin position="164"/>
        <end position="183"/>
    </location>
</feature>
<dbReference type="GO" id="GO:0003700">
    <property type="term" value="F:DNA-binding transcription factor activity"/>
    <property type="evidence" value="ECO:0007669"/>
    <property type="project" value="TreeGrafter"/>
</dbReference>
<organism evidence="8 9">
    <name type="scientific">Prolixibacter bellariivorans</name>
    <dbReference type="NCBI Taxonomy" id="314319"/>
    <lineage>
        <taxon>Bacteria</taxon>
        <taxon>Pseudomonadati</taxon>
        <taxon>Bacteroidota</taxon>
        <taxon>Bacteroidia</taxon>
        <taxon>Marinilabiliales</taxon>
        <taxon>Prolixibacteraceae</taxon>
        <taxon>Prolixibacter</taxon>
    </lineage>
</organism>
<keyword evidence="3 6" id="KW-1133">Transmembrane helix</keyword>
<dbReference type="CDD" id="cd00093">
    <property type="entry name" value="HTH_XRE"/>
    <property type="match status" value="1"/>
</dbReference>
<dbReference type="OrthoDB" id="1357763at2"/>
<evidence type="ECO:0000313" key="9">
    <source>
        <dbReference type="Proteomes" id="UP000391834"/>
    </source>
</evidence>
<keyword evidence="5 6" id="KW-0472">Membrane</keyword>
<dbReference type="GO" id="GO:0003677">
    <property type="term" value="F:DNA binding"/>
    <property type="evidence" value="ECO:0007669"/>
    <property type="project" value="UniProtKB-KW"/>
</dbReference>
<dbReference type="EMBL" id="BLAX01000001">
    <property type="protein sequence ID" value="GET31553.1"/>
    <property type="molecule type" value="Genomic_DNA"/>
</dbReference>